<proteinExistence type="predicted"/>
<dbReference type="Proteomes" id="UP001652625">
    <property type="component" value="Chromosome 09"/>
</dbReference>
<dbReference type="Pfam" id="PF00305">
    <property type="entry name" value="Lipoxygenase"/>
    <property type="match status" value="1"/>
</dbReference>
<evidence type="ECO:0000256" key="1">
    <source>
        <dbReference type="ARBA" id="ARBA00022723"/>
    </source>
</evidence>
<sequence length="654" mass="76031">MKLIYFVVLILKTVVALKKESNNIKKERLDEESSNESKICYLPARCPVTLPSLFTNDTRDTRCSNARVVDIARARSWYKITDENEPSNSEFPLKNVPFLNQPYQDVLFAAVLNPMESSWLILYQTWTTNVMSKAAENIKKTFSKFKFDNIETYHQLKIAFDNVVRSLKAPMYFDKPSLYRETFTDVTENELWKSNKIFAQRRLAGSCPFHLRKVTRNEEIGFPESTLLELLNKDYDFDEYIRSASEGSILSLSEAVEQESLFVLYHESYNDIETIPDVSDKDSSNRRPLIKVTSPITLFVLVERELKVAAIQIDYKPSSPVYTPSSLEDKWLLARAMVEISDQDICDSKVHLGFIHFHSTIFCLTFRRHLSIQHPLYDFFQWHCVGTTSHISLSYHALVSNNSMGHRLFAMGHNGFIKLSKQAYEEAYYGQYEFEPHLRKQGLYDLQVDYYPFREDGKIISEELFDFSSSFIDLYYDNDAQVQSDAELQSYANELSITGKLKPDGGKGKVKDFPDTFISKDQLVTFVYRFLWFNVIHSSSNYAASHTFIPVRPTKLYSDPEFLDNYPHNLPSLELAVDITSFAQILDSFRVNRLFDYSDKVVDEKFKHLVYKTYSKLNSCVQKKMETNNAKRKKLGQLTFQYIEPKWLTNSIHV</sequence>
<keyword evidence="1" id="KW-0479">Metal-binding</keyword>
<gene>
    <name evidence="7 8" type="primary">LOC100213504</name>
</gene>
<evidence type="ECO:0000256" key="2">
    <source>
        <dbReference type="ARBA" id="ARBA00022964"/>
    </source>
</evidence>
<dbReference type="PROSITE" id="PS51393">
    <property type="entry name" value="LIPOXYGENASE_3"/>
    <property type="match status" value="1"/>
</dbReference>
<protein>
    <submittedName>
        <fullName evidence="7 8">Polyunsaturated fatty acid 5-lipoxygenase isoform X2</fullName>
    </submittedName>
</protein>
<dbReference type="RefSeq" id="XP_065661705.1">
    <property type="nucleotide sequence ID" value="XM_065805633.1"/>
</dbReference>
<reference evidence="7 8" key="1">
    <citation type="submission" date="2025-05" db="UniProtKB">
        <authorList>
            <consortium name="RefSeq"/>
        </authorList>
    </citation>
    <scope>IDENTIFICATION</scope>
</reference>
<dbReference type="InterPro" id="IPR036226">
    <property type="entry name" value="LipOase_C_sf"/>
</dbReference>
<dbReference type="RefSeq" id="XP_065661704.1">
    <property type="nucleotide sequence ID" value="XM_065805632.1"/>
</dbReference>
<accession>A0ABM4CIY0</accession>
<feature type="chain" id="PRO_5045025958" evidence="4">
    <location>
        <begin position="17"/>
        <end position="654"/>
    </location>
</feature>
<evidence type="ECO:0000313" key="7">
    <source>
        <dbReference type="RefSeq" id="XP_065661704.1"/>
    </source>
</evidence>
<dbReference type="InterPro" id="IPR000907">
    <property type="entry name" value="LipOase"/>
</dbReference>
<feature type="signal peptide" evidence="4">
    <location>
        <begin position="1"/>
        <end position="16"/>
    </location>
</feature>
<keyword evidence="6" id="KW-1185">Reference proteome</keyword>
<dbReference type="GeneID" id="100213504"/>
<feature type="domain" description="Lipoxygenase" evidence="5">
    <location>
        <begin position="192"/>
        <end position="532"/>
    </location>
</feature>
<evidence type="ECO:0000313" key="6">
    <source>
        <dbReference type="Proteomes" id="UP001652625"/>
    </source>
</evidence>
<dbReference type="InterPro" id="IPR013819">
    <property type="entry name" value="LipOase_C"/>
</dbReference>
<organism evidence="6 7">
    <name type="scientific">Hydra vulgaris</name>
    <name type="common">Hydra</name>
    <name type="synonym">Hydra attenuata</name>
    <dbReference type="NCBI Taxonomy" id="6087"/>
    <lineage>
        <taxon>Eukaryota</taxon>
        <taxon>Metazoa</taxon>
        <taxon>Cnidaria</taxon>
        <taxon>Hydrozoa</taxon>
        <taxon>Hydroidolina</taxon>
        <taxon>Anthoathecata</taxon>
        <taxon>Aplanulata</taxon>
        <taxon>Hydridae</taxon>
        <taxon>Hydra</taxon>
    </lineage>
</organism>
<keyword evidence="3" id="KW-0560">Oxidoreductase</keyword>
<keyword evidence="4" id="KW-0732">Signal</keyword>
<evidence type="ECO:0000256" key="4">
    <source>
        <dbReference type="SAM" id="SignalP"/>
    </source>
</evidence>
<evidence type="ECO:0000256" key="3">
    <source>
        <dbReference type="ARBA" id="ARBA00023002"/>
    </source>
</evidence>
<evidence type="ECO:0000259" key="5">
    <source>
        <dbReference type="PROSITE" id="PS51393"/>
    </source>
</evidence>
<dbReference type="PANTHER" id="PTHR11771">
    <property type="entry name" value="LIPOXYGENASE"/>
    <property type="match status" value="1"/>
</dbReference>
<dbReference type="Gene3D" id="1.20.245.10">
    <property type="entry name" value="Lipoxygenase-1, Domain 5"/>
    <property type="match status" value="1"/>
</dbReference>
<evidence type="ECO:0000313" key="8">
    <source>
        <dbReference type="RefSeq" id="XP_065661705.1"/>
    </source>
</evidence>
<dbReference type="SUPFAM" id="SSF48484">
    <property type="entry name" value="Lipoxigenase"/>
    <property type="match status" value="1"/>
</dbReference>
<name>A0ABM4CIY0_HYDVU</name>
<keyword evidence="2" id="KW-0223">Dioxygenase</keyword>
<dbReference type="Gene3D" id="3.10.450.60">
    <property type="match status" value="1"/>
</dbReference>